<dbReference type="PROSITE" id="PS51257">
    <property type="entry name" value="PROKAR_LIPOPROTEIN"/>
    <property type="match status" value="1"/>
</dbReference>
<dbReference type="Proteomes" id="UP000070080">
    <property type="component" value="Unassembled WGS sequence"/>
</dbReference>
<dbReference type="PATRIC" id="fig|1497955.3.peg.1359"/>
<feature type="signal peptide" evidence="1">
    <location>
        <begin position="1"/>
        <end position="19"/>
    </location>
</feature>
<dbReference type="AlphaFoldDB" id="A0A133Y717"/>
<evidence type="ECO:0000313" key="3">
    <source>
        <dbReference type="Proteomes" id="UP000070080"/>
    </source>
</evidence>
<dbReference type="STRING" id="1497955.HMPREF1872_01392"/>
<comment type="caution">
    <text evidence="2">The sequence shown here is derived from an EMBL/GenBank/DDBJ whole genome shotgun (WGS) entry which is preliminary data.</text>
</comment>
<dbReference type="SUPFAM" id="SSF53850">
    <property type="entry name" value="Periplasmic binding protein-like II"/>
    <property type="match status" value="1"/>
</dbReference>
<name>A0A133Y717_9FIRM</name>
<accession>A0A133Y717</accession>
<keyword evidence="1" id="KW-0732">Signal</keyword>
<sequence length="447" mass="48954">MKKCLALTLSLVMSVGLLASCAKPADKPAGSEAKKNEQAAADGDVAKVIAEAEKMSNEELFKKAAEELQGKTMNGIGNSSRGKTAAEGFIKELQKIKSDFNGKIAWSQPKNNSIFEALTADINGNTKTYSMTLIQDGNQIQSKMADTGLLLNYIPKDFAGAKGVDVDKNGKPFLTLQTLIKVFMINNQGSTKITNFWDFVAKDGHPLFMGLNSEPIGKNFLYMLTSEKYSDLVKAAFDKLSKDQQAYFQPTIDAMQKEAKDLGLEAKNAAYGLAWVKLWCEQFNEVTDDGPICNQLVTKSASGQTGLLVYSKLRSVEESAESSVNNVNIAAYQDGYTGIGGYGYKHYLMIPKTSPLPWTACAFISYMTTSKDGFKAWGKDMGGYSANPACNQDHSKDGEKDGELRFPAKNDRGYDWWVNDGQIVLEDPVYCAKVSPVLSDTIDSWKK</sequence>
<evidence type="ECO:0008006" key="4">
    <source>
        <dbReference type="Google" id="ProtNLM"/>
    </source>
</evidence>
<keyword evidence="3" id="KW-1185">Reference proteome</keyword>
<gene>
    <name evidence="2" type="ORF">HMPREF1872_01392</name>
</gene>
<dbReference type="OrthoDB" id="360518at2"/>
<dbReference type="EMBL" id="LSCV01000045">
    <property type="protein sequence ID" value="KXB38905.1"/>
    <property type="molecule type" value="Genomic_DNA"/>
</dbReference>
<organism evidence="2 3">
    <name type="scientific">Amygdalobacter nucleatus</name>
    <dbReference type="NCBI Taxonomy" id="3029274"/>
    <lineage>
        <taxon>Bacteria</taxon>
        <taxon>Bacillati</taxon>
        <taxon>Bacillota</taxon>
        <taxon>Clostridia</taxon>
        <taxon>Eubacteriales</taxon>
        <taxon>Oscillospiraceae</taxon>
        <taxon>Amygdalobacter</taxon>
    </lineage>
</organism>
<proteinExistence type="predicted"/>
<evidence type="ECO:0000313" key="2">
    <source>
        <dbReference type="EMBL" id="KXB38905.1"/>
    </source>
</evidence>
<evidence type="ECO:0000256" key="1">
    <source>
        <dbReference type="SAM" id="SignalP"/>
    </source>
</evidence>
<protein>
    <recommendedName>
        <fullName evidence="4">Lipoprotein</fullName>
    </recommendedName>
</protein>
<feature type="chain" id="PRO_5039668859" description="Lipoprotein" evidence="1">
    <location>
        <begin position="20"/>
        <end position="447"/>
    </location>
</feature>
<reference evidence="3" key="1">
    <citation type="submission" date="2016-01" db="EMBL/GenBank/DDBJ databases">
        <authorList>
            <person name="Mitreva M."/>
            <person name="Pepin K.H."/>
            <person name="Mihindukulasuriya K.A."/>
            <person name="Fulton R."/>
            <person name="Fronick C."/>
            <person name="O'Laughlin M."/>
            <person name="Miner T."/>
            <person name="Herter B."/>
            <person name="Rosa B.A."/>
            <person name="Cordes M."/>
            <person name="Tomlinson C."/>
            <person name="Wollam A."/>
            <person name="Palsikar V.B."/>
            <person name="Mardis E.R."/>
            <person name="Wilson R.K."/>
        </authorList>
    </citation>
    <scope>NUCLEOTIDE SEQUENCE [LARGE SCALE GENOMIC DNA]</scope>
    <source>
        <strain evidence="3">KA00274</strain>
    </source>
</reference>
<dbReference type="RefSeq" id="WP_066715047.1">
    <property type="nucleotide sequence ID" value="NZ_JARFNM010000001.1"/>
</dbReference>